<dbReference type="Pfam" id="PF01841">
    <property type="entry name" value="Transglut_core"/>
    <property type="match status" value="1"/>
</dbReference>
<gene>
    <name evidence="4" type="ORF">ACFQ1U_09760</name>
</gene>
<evidence type="ECO:0000313" key="4">
    <source>
        <dbReference type="EMBL" id="MFD0993487.1"/>
    </source>
</evidence>
<feature type="domain" description="DUF3857" evidence="3">
    <location>
        <begin position="58"/>
        <end position="210"/>
    </location>
</feature>
<dbReference type="Gene3D" id="3.10.620.30">
    <property type="match status" value="1"/>
</dbReference>
<organism evidence="4 5">
    <name type="scientific">Tenacibaculum geojense</name>
    <dbReference type="NCBI Taxonomy" id="915352"/>
    <lineage>
        <taxon>Bacteria</taxon>
        <taxon>Pseudomonadati</taxon>
        <taxon>Bacteroidota</taxon>
        <taxon>Flavobacteriia</taxon>
        <taxon>Flavobacteriales</taxon>
        <taxon>Flavobacteriaceae</taxon>
        <taxon>Tenacibaculum</taxon>
    </lineage>
</organism>
<proteinExistence type="predicted"/>
<dbReference type="InterPro" id="IPR038765">
    <property type="entry name" value="Papain-like_cys_pep_sf"/>
</dbReference>
<evidence type="ECO:0000259" key="2">
    <source>
        <dbReference type="Pfam" id="PF01841"/>
    </source>
</evidence>
<dbReference type="Gene3D" id="2.60.120.1130">
    <property type="match status" value="1"/>
</dbReference>
<dbReference type="RefSeq" id="WP_386107789.1">
    <property type="nucleotide sequence ID" value="NZ_JBHTJR010000047.1"/>
</dbReference>
<evidence type="ECO:0000256" key="1">
    <source>
        <dbReference type="SAM" id="SignalP"/>
    </source>
</evidence>
<feature type="signal peptide" evidence="1">
    <location>
        <begin position="1"/>
        <end position="20"/>
    </location>
</feature>
<dbReference type="EMBL" id="JBHTJR010000047">
    <property type="protein sequence ID" value="MFD0993487.1"/>
    <property type="molecule type" value="Genomic_DNA"/>
</dbReference>
<dbReference type="Pfam" id="PF12969">
    <property type="entry name" value="DUF3857"/>
    <property type="match status" value="1"/>
</dbReference>
<evidence type="ECO:0000259" key="3">
    <source>
        <dbReference type="Pfam" id="PF12969"/>
    </source>
</evidence>
<feature type="domain" description="Transglutaminase-like" evidence="2">
    <location>
        <begin position="277"/>
        <end position="376"/>
    </location>
</feature>
<protein>
    <submittedName>
        <fullName evidence="4">DUF3857 domain-containing transglutaminase family protein</fullName>
    </submittedName>
</protein>
<feature type="chain" id="PRO_5046007833" evidence="1">
    <location>
        <begin position="21"/>
        <end position="636"/>
    </location>
</feature>
<dbReference type="InterPro" id="IPR002931">
    <property type="entry name" value="Transglutaminase-like"/>
</dbReference>
<sequence>MKKHYLLLFFISLVYSLSFAQEIDYNFASIPDSLKINANSIVRNHLLEINIISSRKLSVHKKLAVTVLNESGKNDALMYQHYNNDTKIKKLSIKIYDQNGKQIEKFNENKFTDVSAVDGVSIYTDAKLKYVEYTPTAYPYTVEFESDTENNTTVFIPEWTPVRQYEQSVQKSAFIINNPQQIPYRKKEVNFNNYTIENQTNDQQIKYILKNQKALKQESVSLPYFKILPAVKVALNNFSLKGVSGSAKNWKEFGLWMNEKLLNGKNQLDPTVVAEVNSLVKNAKNDEEKARIIYQYVQDRTRYISVQIGIGGWTPTPANEVHKLGYGDCKGLTNYTHALLKAVGVTSYYTIVYADTKRDIDENFTSMQGNHAILNIPNNGNDIWLECTSQTIPFGFLGDFTHDRNVLVVTPNGGIIKKTPSYLNKTNIQTTKANVTVNSKGSITADFERESRGTQYDQKKYTTSYSEEELIKHYKSNVWDYNNNLEPKNISINNDKEKVVLTEKIAVNISEYATITDSEMLLRLNIFNKFSYIPKRYRNKKHDFRVSGGFLDKDEYTIKIPNEYTINSLPTPKSITSKFGEYIISVEKIDANTLLYKKHFLLKAGEYLKTDYKAYRNFLKKISKYENSRIALSKSI</sequence>
<dbReference type="Proteomes" id="UP001597062">
    <property type="component" value="Unassembled WGS sequence"/>
</dbReference>
<comment type="caution">
    <text evidence="4">The sequence shown here is derived from an EMBL/GenBank/DDBJ whole genome shotgun (WGS) entry which is preliminary data.</text>
</comment>
<keyword evidence="5" id="KW-1185">Reference proteome</keyword>
<accession>A0ABW3JSM8</accession>
<reference evidence="5" key="1">
    <citation type="journal article" date="2019" name="Int. J. Syst. Evol. Microbiol.">
        <title>The Global Catalogue of Microorganisms (GCM) 10K type strain sequencing project: providing services to taxonomists for standard genome sequencing and annotation.</title>
        <authorList>
            <consortium name="The Broad Institute Genomics Platform"/>
            <consortium name="The Broad Institute Genome Sequencing Center for Infectious Disease"/>
            <person name="Wu L."/>
            <person name="Ma J."/>
        </authorList>
    </citation>
    <scope>NUCLEOTIDE SEQUENCE [LARGE SCALE GENOMIC DNA]</scope>
    <source>
        <strain evidence="5">CCUG 60527</strain>
    </source>
</reference>
<name>A0ABW3JSM8_9FLAO</name>
<dbReference type="SUPFAM" id="SSF54001">
    <property type="entry name" value="Cysteine proteinases"/>
    <property type="match status" value="1"/>
</dbReference>
<keyword evidence="1" id="KW-0732">Signal</keyword>
<dbReference type="InterPro" id="IPR024618">
    <property type="entry name" value="DUF3857"/>
</dbReference>
<evidence type="ECO:0000313" key="5">
    <source>
        <dbReference type="Proteomes" id="UP001597062"/>
    </source>
</evidence>